<keyword evidence="9" id="KW-0472">Membrane</keyword>
<name>C8XGT1_NAKMY</name>
<dbReference type="SUPFAM" id="SSF55874">
    <property type="entry name" value="ATPase domain of HSP90 chaperone/DNA topoisomerase II/histidine kinase"/>
    <property type="match status" value="1"/>
</dbReference>
<feature type="transmembrane region" description="Helical" evidence="9">
    <location>
        <begin position="46"/>
        <end position="75"/>
    </location>
</feature>
<reference evidence="12" key="1">
    <citation type="submission" date="2009-09" db="EMBL/GenBank/DDBJ databases">
        <title>The complete genome of Nakamurella multipartita DSM 44233.</title>
        <authorList>
            <consortium name="US DOE Joint Genome Institute (JGI-PGF)"/>
            <person name="Lucas S."/>
            <person name="Copeland A."/>
            <person name="Lapidus A."/>
            <person name="Glavina del Rio T."/>
            <person name="Dalin E."/>
            <person name="Tice H."/>
            <person name="Bruce D."/>
            <person name="Goodwin L."/>
            <person name="Pitluck S."/>
            <person name="Kyrpides N."/>
            <person name="Mavromatis K."/>
            <person name="Ivanova N."/>
            <person name="Ovchinnikova G."/>
            <person name="Sims D."/>
            <person name="Meincke L."/>
            <person name="Brettin T."/>
            <person name="Detter J.C."/>
            <person name="Han C."/>
            <person name="Larimer F."/>
            <person name="Land M."/>
            <person name="Hauser L."/>
            <person name="Markowitz V."/>
            <person name="Cheng J.-F."/>
            <person name="Hugenholtz P."/>
            <person name="Woyke T."/>
            <person name="Wu D."/>
            <person name="Klenk H.-P."/>
            <person name="Eisen J.A."/>
        </authorList>
    </citation>
    <scope>NUCLEOTIDE SEQUENCE [LARGE SCALE GENOMIC DNA]</scope>
    <source>
        <strain evidence="12">ATCC 700099 / DSM 44233 / CIP 104796 / JCM 9543 / NBRC 105858 / Y-104</strain>
    </source>
</reference>
<evidence type="ECO:0000256" key="1">
    <source>
        <dbReference type="ARBA" id="ARBA00000085"/>
    </source>
</evidence>
<keyword evidence="5" id="KW-0547">Nucleotide-binding</keyword>
<evidence type="ECO:0000256" key="8">
    <source>
        <dbReference type="ARBA" id="ARBA00023012"/>
    </source>
</evidence>
<dbReference type="RefSeq" id="WP_015748989.1">
    <property type="nucleotide sequence ID" value="NC_013235.1"/>
</dbReference>
<evidence type="ECO:0000256" key="3">
    <source>
        <dbReference type="ARBA" id="ARBA00022553"/>
    </source>
</evidence>
<feature type="transmembrane region" description="Helical" evidence="9">
    <location>
        <begin position="130"/>
        <end position="156"/>
    </location>
</feature>
<comment type="catalytic activity">
    <reaction evidence="1">
        <text>ATP + protein L-histidine = ADP + protein N-phospho-L-histidine.</text>
        <dbReference type="EC" id="2.7.13.3"/>
    </reaction>
</comment>
<dbReference type="GO" id="GO:0000155">
    <property type="term" value="F:phosphorelay sensor kinase activity"/>
    <property type="evidence" value="ECO:0007669"/>
    <property type="project" value="InterPro"/>
</dbReference>
<evidence type="ECO:0000313" key="11">
    <source>
        <dbReference type="EMBL" id="ACV80162.1"/>
    </source>
</evidence>
<dbReference type="InterPro" id="IPR025828">
    <property type="entry name" value="Put_sensor_dom"/>
</dbReference>
<evidence type="ECO:0000256" key="4">
    <source>
        <dbReference type="ARBA" id="ARBA00022679"/>
    </source>
</evidence>
<gene>
    <name evidence="11" type="ordered locus">Namu_3867</name>
</gene>
<dbReference type="EC" id="2.7.13.3" evidence="2"/>
<keyword evidence="4" id="KW-0808">Transferase</keyword>
<keyword evidence="9" id="KW-0812">Transmembrane</keyword>
<dbReference type="PANTHER" id="PTHR24421:SF10">
    <property type="entry name" value="NITRATE_NITRITE SENSOR PROTEIN NARQ"/>
    <property type="match status" value="1"/>
</dbReference>
<keyword evidence="6 11" id="KW-0418">Kinase</keyword>
<evidence type="ECO:0000256" key="6">
    <source>
        <dbReference type="ARBA" id="ARBA00022777"/>
    </source>
</evidence>
<feature type="domain" description="Histidine kinase/HSP90-like ATPase" evidence="10">
    <location>
        <begin position="342"/>
        <end position="433"/>
    </location>
</feature>
<proteinExistence type="predicted"/>
<sequence length="434" mass="45553">MQPTTTQPPAPGPVARWWHAPFAADTWRATAQIELGMLLALVTGSVIWVLAVAGLALAITLVLAAPVLAALFGCARTFSIWHRARIEAMTPGPPDRRRWPDPPPAPTAGGWWSRLWAQVRSPSIWRQVGYHLASLVVLPVLGLMVSLWWCAALLGITSGTFFWSLPGDVLGIPITGVGPILVITALGVVLLLTAPAVATSAAMLDASLLRRAMAPSRSEALAQRVVVLTESRSDAVAAADAERRRLERDLHDGTQQRLVSLAMNLGMTRTTMVDVPDHVRDAVTSAHEEAKLALAELRDLVRGLHPAVLDDLGLDAALSGIAARSPIPVRLLVDLPSRPSRPIEAAAYFLISEALTNAAKHSGATTVDILVEPTAAAELRIVVSDNGRGGADPGGGSGLAGLAGRISALDGTFAVLSPVGGPTVVTATLPYHSS</sequence>
<dbReference type="InterPro" id="IPR011712">
    <property type="entry name" value="Sig_transdc_His_kin_sub3_dim/P"/>
</dbReference>
<evidence type="ECO:0000259" key="10">
    <source>
        <dbReference type="SMART" id="SM00387"/>
    </source>
</evidence>
<dbReference type="eggNOG" id="COG4585">
    <property type="taxonomic scope" value="Bacteria"/>
</dbReference>
<dbReference type="AlphaFoldDB" id="C8XGT1"/>
<reference evidence="11 12" key="2">
    <citation type="journal article" date="2010" name="Stand. Genomic Sci.">
        <title>Complete genome sequence of Nakamurella multipartita type strain (Y-104).</title>
        <authorList>
            <person name="Tice H."/>
            <person name="Mayilraj S."/>
            <person name="Sims D."/>
            <person name="Lapidus A."/>
            <person name="Nolan M."/>
            <person name="Lucas S."/>
            <person name="Glavina Del Rio T."/>
            <person name="Copeland A."/>
            <person name="Cheng J.F."/>
            <person name="Meincke L."/>
            <person name="Bruce D."/>
            <person name="Goodwin L."/>
            <person name="Pitluck S."/>
            <person name="Ivanova N."/>
            <person name="Mavromatis K."/>
            <person name="Ovchinnikova G."/>
            <person name="Pati A."/>
            <person name="Chen A."/>
            <person name="Palaniappan K."/>
            <person name="Land M."/>
            <person name="Hauser L."/>
            <person name="Chang Y.J."/>
            <person name="Jeffries C.D."/>
            <person name="Detter J.C."/>
            <person name="Brettin T."/>
            <person name="Rohde M."/>
            <person name="Goker M."/>
            <person name="Bristow J."/>
            <person name="Eisen J.A."/>
            <person name="Markowitz V."/>
            <person name="Hugenholtz P."/>
            <person name="Kyrpides N.C."/>
            <person name="Klenk H.P."/>
            <person name="Chen F."/>
        </authorList>
    </citation>
    <scope>NUCLEOTIDE SEQUENCE [LARGE SCALE GENOMIC DNA]</scope>
    <source>
        <strain evidence="12">ATCC 700099 / DSM 44233 / CIP 104796 / JCM 9543 / NBRC 105858 / Y-104</strain>
    </source>
</reference>
<dbReference type="Gene3D" id="3.30.565.10">
    <property type="entry name" value="Histidine kinase-like ATPase, C-terminal domain"/>
    <property type="match status" value="1"/>
</dbReference>
<dbReference type="KEGG" id="nml:Namu_3867"/>
<dbReference type="InParanoid" id="C8XGT1"/>
<keyword evidence="8" id="KW-0902">Two-component regulatory system</keyword>
<keyword evidence="9" id="KW-1133">Transmembrane helix</keyword>
<dbReference type="GO" id="GO:0046983">
    <property type="term" value="F:protein dimerization activity"/>
    <property type="evidence" value="ECO:0007669"/>
    <property type="project" value="InterPro"/>
</dbReference>
<dbReference type="Gene3D" id="1.20.5.1930">
    <property type="match status" value="1"/>
</dbReference>
<dbReference type="InterPro" id="IPR050482">
    <property type="entry name" value="Sensor_HK_TwoCompSys"/>
</dbReference>
<dbReference type="EMBL" id="CP001737">
    <property type="protein sequence ID" value="ACV80162.1"/>
    <property type="molecule type" value="Genomic_DNA"/>
</dbReference>
<dbReference type="Pfam" id="PF02518">
    <property type="entry name" value="HATPase_c"/>
    <property type="match status" value="1"/>
</dbReference>
<feature type="transmembrane region" description="Helical" evidence="9">
    <location>
        <begin position="176"/>
        <end position="204"/>
    </location>
</feature>
<keyword evidence="3" id="KW-0597">Phosphoprotein</keyword>
<dbReference type="InterPro" id="IPR036890">
    <property type="entry name" value="HATPase_C_sf"/>
</dbReference>
<evidence type="ECO:0000256" key="5">
    <source>
        <dbReference type="ARBA" id="ARBA00022741"/>
    </source>
</evidence>
<dbReference type="GO" id="GO:0016020">
    <property type="term" value="C:membrane"/>
    <property type="evidence" value="ECO:0007669"/>
    <property type="project" value="InterPro"/>
</dbReference>
<accession>C8XGT1</accession>
<dbReference type="SMART" id="SM00387">
    <property type="entry name" value="HATPase_c"/>
    <property type="match status" value="1"/>
</dbReference>
<protein>
    <recommendedName>
        <fullName evidence="2">histidine kinase</fullName>
        <ecNumber evidence="2">2.7.13.3</ecNumber>
    </recommendedName>
</protein>
<dbReference type="PANTHER" id="PTHR24421">
    <property type="entry name" value="NITRATE/NITRITE SENSOR PROTEIN NARX-RELATED"/>
    <property type="match status" value="1"/>
</dbReference>
<keyword evidence="12" id="KW-1185">Reference proteome</keyword>
<dbReference type="Pfam" id="PF07730">
    <property type="entry name" value="HisKA_3"/>
    <property type="match status" value="1"/>
</dbReference>
<dbReference type="Pfam" id="PF13796">
    <property type="entry name" value="Sensor"/>
    <property type="match status" value="1"/>
</dbReference>
<dbReference type="Proteomes" id="UP000002218">
    <property type="component" value="Chromosome"/>
</dbReference>
<dbReference type="InterPro" id="IPR003594">
    <property type="entry name" value="HATPase_dom"/>
</dbReference>
<dbReference type="STRING" id="479431.Namu_3867"/>
<dbReference type="HOGENOM" id="CLU_000445_20_2_11"/>
<evidence type="ECO:0000313" key="12">
    <source>
        <dbReference type="Proteomes" id="UP000002218"/>
    </source>
</evidence>
<evidence type="ECO:0000256" key="9">
    <source>
        <dbReference type="SAM" id="Phobius"/>
    </source>
</evidence>
<evidence type="ECO:0000256" key="7">
    <source>
        <dbReference type="ARBA" id="ARBA00022840"/>
    </source>
</evidence>
<organism evidence="11 12">
    <name type="scientific">Nakamurella multipartita (strain ATCC 700099 / DSM 44233 / CIP 104796 / JCM 9543 / NBRC 105858 / Y-104)</name>
    <name type="common">Microsphaera multipartita</name>
    <dbReference type="NCBI Taxonomy" id="479431"/>
    <lineage>
        <taxon>Bacteria</taxon>
        <taxon>Bacillati</taxon>
        <taxon>Actinomycetota</taxon>
        <taxon>Actinomycetes</taxon>
        <taxon>Nakamurellales</taxon>
        <taxon>Nakamurellaceae</taxon>
        <taxon>Nakamurella</taxon>
    </lineage>
</organism>
<keyword evidence="7" id="KW-0067">ATP-binding</keyword>
<evidence type="ECO:0000256" key="2">
    <source>
        <dbReference type="ARBA" id="ARBA00012438"/>
    </source>
</evidence>
<dbReference type="GO" id="GO:0005524">
    <property type="term" value="F:ATP binding"/>
    <property type="evidence" value="ECO:0007669"/>
    <property type="project" value="UniProtKB-KW"/>
</dbReference>